<evidence type="ECO:0000313" key="1">
    <source>
        <dbReference type="EMBL" id="KZP22954.1"/>
    </source>
</evidence>
<sequence length="270" mass="30320">MCPWEDNIHVGFVAYCGGRTDIRGSKRGPPAALLCCSLHPPSPAMADLNVLITPHPLPRTTIFGRFTHRARSPASRPIMVTLQVLFNWLPLRTFLPHLYQRRIRQWHLLLSSPLLSQEYMEGPTEARDASRAHPHAHAVHPYKPPQSYTGKGAGSAGVPAAPLAPHQRCILRGSFAWRISSRRSRPSSTTLSSSMRIATGTPKRRASILDLCIAQHPRRRVRTPRIPSFPPNDPLAARTPLRRHRFILLARLAPHPLLHLHRRVLSRLGD</sequence>
<dbReference type="Proteomes" id="UP000076532">
    <property type="component" value="Unassembled WGS sequence"/>
</dbReference>
<keyword evidence="2" id="KW-1185">Reference proteome</keyword>
<dbReference type="EMBL" id="KV417536">
    <property type="protein sequence ID" value="KZP22954.1"/>
    <property type="molecule type" value="Genomic_DNA"/>
</dbReference>
<evidence type="ECO:0000313" key="2">
    <source>
        <dbReference type="Proteomes" id="UP000076532"/>
    </source>
</evidence>
<name>A0A166LH86_9AGAM</name>
<dbReference type="AlphaFoldDB" id="A0A166LH86"/>
<proteinExistence type="predicted"/>
<gene>
    <name evidence="1" type="ORF">FIBSPDRAFT_1043297</name>
</gene>
<protein>
    <submittedName>
        <fullName evidence="1">Uncharacterized protein</fullName>
    </submittedName>
</protein>
<accession>A0A166LH86</accession>
<reference evidence="1 2" key="1">
    <citation type="journal article" date="2016" name="Mol. Biol. Evol.">
        <title>Comparative Genomics of Early-Diverging Mushroom-Forming Fungi Provides Insights into the Origins of Lignocellulose Decay Capabilities.</title>
        <authorList>
            <person name="Nagy L.G."/>
            <person name="Riley R."/>
            <person name="Tritt A."/>
            <person name="Adam C."/>
            <person name="Daum C."/>
            <person name="Floudas D."/>
            <person name="Sun H."/>
            <person name="Yadav J.S."/>
            <person name="Pangilinan J."/>
            <person name="Larsson K.H."/>
            <person name="Matsuura K."/>
            <person name="Barry K."/>
            <person name="Labutti K."/>
            <person name="Kuo R."/>
            <person name="Ohm R.A."/>
            <person name="Bhattacharya S.S."/>
            <person name="Shirouzu T."/>
            <person name="Yoshinaga Y."/>
            <person name="Martin F.M."/>
            <person name="Grigoriev I.V."/>
            <person name="Hibbett D.S."/>
        </authorList>
    </citation>
    <scope>NUCLEOTIDE SEQUENCE [LARGE SCALE GENOMIC DNA]</scope>
    <source>
        <strain evidence="1 2">CBS 109695</strain>
    </source>
</reference>
<organism evidence="1 2">
    <name type="scientific">Athelia psychrophila</name>
    <dbReference type="NCBI Taxonomy" id="1759441"/>
    <lineage>
        <taxon>Eukaryota</taxon>
        <taxon>Fungi</taxon>
        <taxon>Dikarya</taxon>
        <taxon>Basidiomycota</taxon>
        <taxon>Agaricomycotina</taxon>
        <taxon>Agaricomycetes</taxon>
        <taxon>Agaricomycetidae</taxon>
        <taxon>Atheliales</taxon>
        <taxon>Atheliaceae</taxon>
        <taxon>Athelia</taxon>
    </lineage>
</organism>